<proteinExistence type="predicted"/>
<name>A0ABR0GRN8_9PEZI</name>
<evidence type="ECO:0008006" key="8">
    <source>
        <dbReference type="Google" id="ProtNLM"/>
    </source>
</evidence>
<protein>
    <recommendedName>
        <fullName evidence="8">SPRY domain-containing protein</fullName>
    </recommendedName>
</protein>
<sequence>MCFGSKKNLYDGDDLPPRPAPGQAPQQPTYAPEPKASASASHQAQPQQHQHQQQYNQPPPPSPLSAVQPPASWNSNNLYSQTQATPHTMPVELPDSVHNSNAPAELPANDYAPPPGPPPSHTRPAVESYAPPPGPPPSHGTGNDYAPPLGPPPPHSHGAGDDFAPPPGPPPSHGASNDYAPPPGPPLPRNDYASIPPPSAPPIPAASKPQETKHDWESVVPDTSLFPPPPAFFAAYDSSHATNATEAEAEAGEAWCRQHPLSPPIDLDHHSLEAQNNHNPRLMVPDVFKGTLQFKEHGIWAGQTDRNATDSCIIGYPPLYTVKTHSPFTSPTPEKTIYYEVAITSAANPHEICLSLGFTALPYPSFRQPGWHRGSLAVHGDDGHKFINDRWGGKDFTGPFRVGERYGIGMTFTAVAGRMETEIFFTRNGLQAGRWNLHEEGDSTDLPVTGLEGYHDLSCAVGTYGGVGFEVIFRPETWLFLPEGYYPGKRG</sequence>
<dbReference type="PANTHER" id="PTHR12864">
    <property type="entry name" value="RAN BINDING PROTEIN 9-RELATED"/>
    <property type="match status" value="1"/>
</dbReference>
<dbReference type="Proteomes" id="UP001323405">
    <property type="component" value="Unassembled WGS sequence"/>
</dbReference>
<comment type="caution">
    <text evidence="6">The sequence shown here is derived from an EMBL/GenBank/DDBJ whole genome shotgun (WGS) entry which is preliminary data.</text>
</comment>
<organism evidence="6 7">
    <name type="scientific">Podospora pseudocomata</name>
    <dbReference type="NCBI Taxonomy" id="2093779"/>
    <lineage>
        <taxon>Eukaryota</taxon>
        <taxon>Fungi</taxon>
        <taxon>Dikarya</taxon>
        <taxon>Ascomycota</taxon>
        <taxon>Pezizomycotina</taxon>
        <taxon>Sordariomycetes</taxon>
        <taxon>Sordariomycetidae</taxon>
        <taxon>Sordariales</taxon>
        <taxon>Podosporaceae</taxon>
        <taxon>Podospora</taxon>
    </lineage>
</organism>
<keyword evidence="7" id="KW-1185">Reference proteome</keyword>
<feature type="compositionally biased region" description="Low complexity" evidence="5">
    <location>
        <begin position="23"/>
        <end position="56"/>
    </location>
</feature>
<keyword evidence="4" id="KW-0472">Membrane</keyword>
<keyword evidence="2" id="KW-0812">Transmembrane</keyword>
<comment type="subcellular location">
    <subcellularLocation>
        <location evidence="1">Membrane</location>
    </subcellularLocation>
</comment>
<evidence type="ECO:0000256" key="5">
    <source>
        <dbReference type="SAM" id="MobiDB-lite"/>
    </source>
</evidence>
<keyword evidence="3" id="KW-1133">Transmembrane helix</keyword>
<dbReference type="CDD" id="cd12910">
    <property type="entry name" value="SPRY_SSH4_like"/>
    <property type="match status" value="1"/>
</dbReference>
<evidence type="ECO:0000256" key="3">
    <source>
        <dbReference type="ARBA" id="ARBA00022989"/>
    </source>
</evidence>
<feature type="compositionally biased region" description="Polar residues" evidence="5">
    <location>
        <begin position="73"/>
        <end position="86"/>
    </location>
</feature>
<evidence type="ECO:0000256" key="4">
    <source>
        <dbReference type="ARBA" id="ARBA00023136"/>
    </source>
</evidence>
<accession>A0ABR0GRN8</accession>
<dbReference type="RefSeq" id="XP_062747395.1">
    <property type="nucleotide sequence ID" value="XM_062884553.1"/>
</dbReference>
<dbReference type="InterPro" id="IPR043136">
    <property type="entry name" value="B30.2/SPRY_sf"/>
</dbReference>
<gene>
    <name evidence="6" type="ORF">QC762_101690</name>
</gene>
<feature type="compositionally biased region" description="Pro residues" evidence="5">
    <location>
        <begin position="195"/>
        <end position="204"/>
    </location>
</feature>
<dbReference type="EMBL" id="JAFFHA010000002">
    <property type="protein sequence ID" value="KAK4658423.1"/>
    <property type="molecule type" value="Genomic_DNA"/>
</dbReference>
<evidence type="ECO:0000256" key="1">
    <source>
        <dbReference type="ARBA" id="ARBA00004370"/>
    </source>
</evidence>
<dbReference type="Gene3D" id="2.60.120.920">
    <property type="match status" value="1"/>
</dbReference>
<dbReference type="GeneID" id="87904460"/>
<feature type="region of interest" description="Disordered" evidence="5">
    <location>
        <begin position="1"/>
        <end position="223"/>
    </location>
</feature>
<evidence type="ECO:0000313" key="6">
    <source>
        <dbReference type="EMBL" id="KAK4658423.1"/>
    </source>
</evidence>
<feature type="compositionally biased region" description="Pro residues" evidence="5">
    <location>
        <begin position="112"/>
        <end position="121"/>
    </location>
</feature>
<evidence type="ECO:0000313" key="7">
    <source>
        <dbReference type="Proteomes" id="UP001323405"/>
    </source>
</evidence>
<reference evidence="6 7" key="1">
    <citation type="journal article" date="2023" name="bioRxiv">
        <title>High-quality genome assemblies of four members of thePodospora anserinaspecies complex.</title>
        <authorList>
            <person name="Ament-Velasquez S.L."/>
            <person name="Vogan A.A."/>
            <person name="Wallerman O."/>
            <person name="Hartmann F."/>
            <person name="Gautier V."/>
            <person name="Silar P."/>
            <person name="Giraud T."/>
            <person name="Johannesson H."/>
        </authorList>
    </citation>
    <scope>NUCLEOTIDE SEQUENCE [LARGE SCALE GENOMIC DNA]</scope>
    <source>
        <strain evidence="6 7">CBS 415.72m</strain>
    </source>
</reference>
<evidence type="ECO:0000256" key="2">
    <source>
        <dbReference type="ARBA" id="ARBA00022692"/>
    </source>
</evidence>
<dbReference type="InterPro" id="IPR050618">
    <property type="entry name" value="Ubq-SigPath_Reg"/>
</dbReference>
<dbReference type="InterPro" id="IPR035780">
    <property type="entry name" value="SPRY_Ssh4-like"/>
</dbReference>